<evidence type="ECO:0000313" key="2">
    <source>
        <dbReference type="Proteomes" id="UP001446871"/>
    </source>
</evidence>
<evidence type="ECO:0000313" key="1">
    <source>
        <dbReference type="EMBL" id="KAK8052787.1"/>
    </source>
</evidence>
<proteinExistence type="predicted"/>
<gene>
    <name evidence="1" type="ORF">PG996_012088</name>
</gene>
<organism evidence="1 2">
    <name type="scientific">Apiospora saccharicola</name>
    <dbReference type="NCBI Taxonomy" id="335842"/>
    <lineage>
        <taxon>Eukaryota</taxon>
        <taxon>Fungi</taxon>
        <taxon>Dikarya</taxon>
        <taxon>Ascomycota</taxon>
        <taxon>Pezizomycotina</taxon>
        <taxon>Sordariomycetes</taxon>
        <taxon>Xylariomycetidae</taxon>
        <taxon>Amphisphaeriales</taxon>
        <taxon>Apiosporaceae</taxon>
        <taxon>Apiospora</taxon>
    </lineage>
</organism>
<sequence>MDLGLEGLYPPMLLSGIGTGLYYKDRNVLYLPVFPSASGSILKAATIGGALRELGIRSGCPEPPTLYNFRAEGLINIGKQLREINTGKLFRHLELVPLKPGSPDIDVKEEGTPLNKFKDVYPRLNTKLRRSLKSLETDRLRAY</sequence>
<name>A0ABR1U1M2_9PEZI</name>
<protein>
    <submittedName>
        <fullName evidence="1">Uncharacterized protein</fullName>
    </submittedName>
</protein>
<reference evidence="1 2" key="1">
    <citation type="submission" date="2023-01" db="EMBL/GenBank/DDBJ databases">
        <title>Analysis of 21 Apiospora genomes using comparative genomics revels a genus with tremendous synthesis potential of carbohydrate active enzymes and secondary metabolites.</title>
        <authorList>
            <person name="Sorensen T."/>
        </authorList>
    </citation>
    <scope>NUCLEOTIDE SEQUENCE [LARGE SCALE GENOMIC DNA]</scope>
    <source>
        <strain evidence="1 2">CBS 83171</strain>
    </source>
</reference>
<dbReference type="EMBL" id="JAQQWM010000008">
    <property type="protein sequence ID" value="KAK8052787.1"/>
    <property type="molecule type" value="Genomic_DNA"/>
</dbReference>
<accession>A0ABR1U1M2</accession>
<comment type="caution">
    <text evidence="1">The sequence shown here is derived from an EMBL/GenBank/DDBJ whole genome shotgun (WGS) entry which is preliminary data.</text>
</comment>
<dbReference type="Proteomes" id="UP001446871">
    <property type="component" value="Unassembled WGS sequence"/>
</dbReference>
<keyword evidence="2" id="KW-1185">Reference proteome</keyword>